<evidence type="ECO:0000313" key="2">
    <source>
        <dbReference type="Proteomes" id="UP000287033"/>
    </source>
</evidence>
<dbReference type="OrthoDB" id="8961678at2759"/>
<dbReference type="EMBL" id="BEZZ01279516">
    <property type="protein sequence ID" value="GCC49595.1"/>
    <property type="molecule type" value="Genomic_DNA"/>
</dbReference>
<reference evidence="1 2" key="1">
    <citation type="journal article" date="2018" name="Nat. Ecol. Evol.">
        <title>Shark genomes provide insights into elasmobranch evolution and the origin of vertebrates.</title>
        <authorList>
            <person name="Hara Y"/>
            <person name="Yamaguchi K"/>
            <person name="Onimaru K"/>
            <person name="Kadota M"/>
            <person name="Koyanagi M"/>
            <person name="Keeley SD"/>
            <person name="Tatsumi K"/>
            <person name="Tanaka K"/>
            <person name="Motone F"/>
            <person name="Kageyama Y"/>
            <person name="Nozu R"/>
            <person name="Adachi N"/>
            <person name="Nishimura O"/>
            <person name="Nakagawa R"/>
            <person name="Tanegashima C"/>
            <person name="Kiyatake I"/>
            <person name="Matsumoto R"/>
            <person name="Murakumo K"/>
            <person name="Nishida K"/>
            <person name="Terakita A"/>
            <person name="Kuratani S"/>
            <person name="Sato K"/>
            <person name="Hyodo S Kuraku.S."/>
        </authorList>
    </citation>
    <scope>NUCLEOTIDE SEQUENCE [LARGE SCALE GENOMIC DNA]</scope>
</reference>
<organism evidence="1 2">
    <name type="scientific">Chiloscyllium punctatum</name>
    <name type="common">Brownbanded bambooshark</name>
    <name type="synonym">Hemiscyllium punctatum</name>
    <dbReference type="NCBI Taxonomy" id="137246"/>
    <lineage>
        <taxon>Eukaryota</taxon>
        <taxon>Metazoa</taxon>
        <taxon>Chordata</taxon>
        <taxon>Craniata</taxon>
        <taxon>Vertebrata</taxon>
        <taxon>Chondrichthyes</taxon>
        <taxon>Elasmobranchii</taxon>
        <taxon>Galeomorphii</taxon>
        <taxon>Galeoidea</taxon>
        <taxon>Orectolobiformes</taxon>
        <taxon>Hemiscylliidae</taxon>
        <taxon>Chiloscyllium</taxon>
    </lineage>
</organism>
<keyword evidence="2" id="KW-1185">Reference proteome</keyword>
<evidence type="ECO:0000313" key="1">
    <source>
        <dbReference type="EMBL" id="GCC49595.1"/>
    </source>
</evidence>
<protein>
    <submittedName>
        <fullName evidence="1">Uncharacterized protein</fullName>
    </submittedName>
</protein>
<sequence length="79" mass="9151">MVRARLKNVVDNPMSDDAGFERIRQNIWRALRDCYQPKVDPKVLTRDRLGETECAADCLETQLKNGVLKQDKMLNVVNF</sequence>
<name>A0A401U3Z2_CHIPU</name>
<proteinExistence type="predicted"/>
<comment type="caution">
    <text evidence="1">The sequence shown here is derived from an EMBL/GenBank/DDBJ whole genome shotgun (WGS) entry which is preliminary data.</text>
</comment>
<dbReference type="Proteomes" id="UP000287033">
    <property type="component" value="Unassembled WGS sequence"/>
</dbReference>
<accession>A0A401U3Z2</accession>
<gene>
    <name evidence="1" type="ORF">chiPu_0034020</name>
</gene>
<dbReference type="AlphaFoldDB" id="A0A401U3Z2"/>